<dbReference type="KEGG" id="zju:107410488"/>
<dbReference type="GO" id="GO:0016020">
    <property type="term" value="C:membrane"/>
    <property type="evidence" value="ECO:0007669"/>
    <property type="project" value="UniProtKB-SubCell"/>
</dbReference>
<evidence type="ECO:0000313" key="10">
    <source>
        <dbReference type="Proteomes" id="UP001652623"/>
    </source>
</evidence>
<evidence type="ECO:0000256" key="8">
    <source>
        <dbReference type="ARBA" id="ARBA00023180"/>
    </source>
</evidence>
<keyword evidence="6" id="KW-0472">Membrane</keyword>
<dbReference type="PANTHER" id="PTHR48061:SF46">
    <property type="entry name" value="LEUCINE-RICH REPEAT-CONTAINING N-TERMINAL PLANT-TYPE DOMAIN-CONTAINING PROTEIN"/>
    <property type="match status" value="1"/>
</dbReference>
<dbReference type="InterPro" id="IPR055414">
    <property type="entry name" value="LRR_R13L4/SHOC2-like"/>
</dbReference>
<dbReference type="Pfam" id="PF23598">
    <property type="entry name" value="LRR_14"/>
    <property type="match status" value="1"/>
</dbReference>
<dbReference type="RefSeq" id="XP_015873406.3">
    <property type="nucleotide sequence ID" value="XM_016017920.3"/>
</dbReference>
<comment type="subcellular location">
    <subcellularLocation>
        <location evidence="1">Membrane</location>
        <topology evidence="1">Single-pass type I membrane protein</topology>
    </subcellularLocation>
</comment>
<dbReference type="InterPro" id="IPR046956">
    <property type="entry name" value="RLP23-like"/>
</dbReference>
<dbReference type="AlphaFoldDB" id="A0A6P3Z8K7"/>
<evidence type="ECO:0000256" key="2">
    <source>
        <dbReference type="ARBA" id="ARBA00022692"/>
    </source>
</evidence>
<name>A0A6P3Z8K7_ZIZJJ</name>
<evidence type="ECO:0000256" key="3">
    <source>
        <dbReference type="ARBA" id="ARBA00022729"/>
    </source>
</evidence>
<sequence length="322" mass="35791">MNSFQGTLPDAICNLEQLIVLNLSYNSLAGKVPRCLGNFSNNLIELNIRMNSFQGTIPEAICHLEQLIVLDLSYNSLVGKVPHCLGNFSNNLLELNIRMNSFQGTIPEALGTNLTSFKLNGNQFGGLLPRSLLNCSKLEVLDVDNNKLHDIFPNWLETLPELQVLVLGSNSFHGLVRSGSKANNLFPKLKIFDISRNNFSGPLPTGYLKIFKAMMDVNESKSDKLYIGGSIYDDTLELTIKGQEMELVKVLSMLFLIDLSENKFEGEIPKVIGELKSLKSLNLSHNNLTGRILASIGLLTNLEGLDLSSNNFTDKFLKKWQI</sequence>
<keyword evidence="7" id="KW-0675">Receptor</keyword>
<dbReference type="Proteomes" id="UP001652623">
    <property type="component" value="Chromosome 10"/>
</dbReference>
<keyword evidence="5" id="KW-1133">Transmembrane helix</keyword>
<dbReference type="Gene3D" id="3.80.10.10">
    <property type="entry name" value="Ribonuclease Inhibitor"/>
    <property type="match status" value="1"/>
</dbReference>
<dbReference type="InParanoid" id="A0A6P3Z8K7"/>
<keyword evidence="8" id="KW-0325">Glycoprotein</keyword>
<evidence type="ECO:0000256" key="7">
    <source>
        <dbReference type="ARBA" id="ARBA00023170"/>
    </source>
</evidence>
<dbReference type="Pfam" id="PF00560">
    <property type="entry name" value="LRR_1"/>
    <property type="match status" value="1"/>
</dbReference>
<keyword evidence="3" id="KW-0732">Signal</keyword>
<dbReference type="InterPro" id="IPR032675">
    <property type="entry name" value="LRR_dom_sf"/>
</dbReference>
<evidence type="ECO:0000256" key="5">
    <source>
        <dbReference type="ARBA" id="ARBA00022989"/>
    </source>
</evidence>
<gene>
    <name evidence="11" type="primary">LOC107410488</name>
</gene>
<dbReference type="GeneID" id="107410488"/>
<evidence type="ECO:0000259" key="9">
    <source>
        <dbReference type="Pfam" id="PF23598"/>
    </source>
</evidence>
<evidence type="ECO:0000256" key="4">
    <source>
        <dbReference type="ARBA" id="ARBA00022737"/>
    </source>
</evidence>
<protein>
    <submittedName>
        <fullName evidence="11">Receptor-like protein 35</fullName>
    </submittedName>
</protein>
<evidence type="ECO:0000256" key="1">
    <source>
        <dbReference type="ARBA" id="ARBA00004479"/>
    </source>
</evidence>
<keyword evidence="4" id="KW-0677">Repeat</keyword>
<evidence type="ECO:0000256" key="6">
    <source>
        <dbReference type="ARBA" id="ARBA00023136"/>
    </source>
</evidence>
<reference evidence="11" key="1">
    <citation type="submission" date="2025-08" db="UniProtKB">
        <authorList>
            <consortium name="RefSeq"/>
        </authorList>
    </citation>
    <scope>IDENTIFICATION</scope>
    <source>
        <tissue evidence="11">Seedling</tissue>
    </source>
</reference>
<dbReference type="SUPFAM" id="SSF52058">
    <property type="entry name" value="L domain-like"/>
    <property type="match status" value="2"/>
</dbReference>
<accession>A0A6P3Z8K7</accession>
<proteinExistence type="predicted"/>
<organism evidence="10 11">
    <name type="scientific">Ziziphus jujuba</name>
    <name type="common">Chinese jujube</name>
    <name type="synonym">Ziziphus sativa</name>
    <dbReference type="NCBI Taxonomy" id="326968"/>
    <lineage>
        <taxon>Eukaryota</taxon>
        <taxon>Viridiplantae</taxon>
        <taxon>Streptophyta</taxon>
        <taxon>Embryophyta</taxon>
        <taxon>Tracheophyta</taxon>
        <taxon>Spermatophyta</taxon>
        <taxon>Magnoliopsida</taxon>
        <taxon>eudicotyledons</taxon>
        <taxon>Gunneridae</taxon>
        <taxon>Pentapetalae</taxon>
        <taxon>rosids</taxon>
        <taxon>fabids</taxon>
        <taxon>Rosales</taxon>
        <taxon>Rhamnaceae</taxon>
        <taxon>Paliureae</taxon>
        <taxon>Ziziphus</taxon>
    </lineage>
</organism>
<evidence type="ECO:0000313" key="11">
    <source>
        <dbReference type="RefSeq" id="XP_015873406.3"/>
    </source>
</evidence>
<keyword evidence="2" id="KW-0812">Transmembrane</keyword>
<keyword evidence="10" id="KW-1185">Reference proteome</keyword>
<dbReference type="PANTHER" id="PTHR48061">
    <property type="entry name" value="LEUCINE-RICH REPEAT RECEPTOR PROTEIN KINASE EMS1-LIKE-RELATED"/>
    <property type="match status" value="1"/>
</dbReference>
<dbReference type="Pfam" id="PF13516">
    <property type="entry name" value="LRR_6"/>
    <property type="match status" value="1"/>
</dbReference>
<dbReference type="InterPro" id="IPR001611">
    <property type="entry name" value="Leu-rich_rpt"/>
</dbReference>
<dbReference type="PRINTS" id="PR00019">
    <property type="entry name" value="LEURICHRPT"/>
</dbReference>
<feature type="domain" description="Disease resistance R13L4/SHOC-2-like LRR" evidence="9">
    <location>
        <begin position="7"/>
        <end position="198"/>
    </location>
</feature>